<dbReference type="PANTHER" id="PTHR30329:SF21">
    <property type="entry name" value="LIPOPROTEIN YIAD-RELATED"/>
    <property type="match status" value="1"/>
</dbReference>
<dbReference type="InterPro" id="IPR036737">
    <property type="entry name" value="OmpA-like_sf"/>
</dbReference>
<dbReference type="PANTHER" id="PTHR30329">
    <property type="entry name" value="STATOR ELEMENT OF FLAGELLAR MOTOR COMPLEX"/>
    <property type="match status" value="1"/>
</dbReference>
<dbReference type="InterPro" id="IPR006664">
    <property type="entry name" value="OMP_bac"/>
</dbReference>
<feature type="transmembrane region" description="Helical" evidence="6">
    <location>
        <begin position="24"/>
        <end position="43"/>
    </location>
</feature>
<dbReference type="OrthoDB" id="6195779at2"/>
<evidence type="ECO:0000256" key="1">
    <source>
        <dbReference type="ARBA" id="ARBA00004442"/>
    </source>
</evidence>
<dbReference type="InterPro" id="IPR006665">
    <property type="entry name" value="OmpA-like"/>
</dbReference>
<feature type="region of interest" description="Disordered" evidence="5">
    <location>
        <begin position="133"/>
        <end position="167"/>
    </location>
</feature>
<sequence length="379" mass="41902">MDHAHRTDEFSVVGQNMGLFTRPLMIGVILVALAMSLAVAFFLKRDPPESTEPTGVSPEVLPTPPVAPLPPLTVTTMETSSNPMPVDKYTTPKPVPETPPPAEVSWSQLNEQIRLLEASRVALMQAIMPHLPETPPTDAEEETENMPHSASENQPITPLDSPTRTELTPEKPTWLDLAKQMVSLEQQRQALIQLTQSHLVQPSNDTFPPPVPSNASAGQLTLHALTDNEISFILDEFKLNPMDTAESLNSHVAEMGYVFILKDVVFSSGSAELKRGHLKVLKRLARAFNHYANYPILIEGHTDNRGQADYNQDLSQRRALAVREALLNEGVDGSRIQVKAHGDLFPIDDNSTEIGRANNRRVEITLLTHVSMSELKTME</sequence>
<evidence type="ECO:0000256" key="4">
    <source>
        <dbReference type="PROSITE-ProRule" id="PRU00473"/>
    </source>
</evidence>
<proteinExistence type="predicted"/>
<evidence type="ECO:0000256" key="2">
    <source>
        <dbReference type="ARBA" id="ARBA00023136"/>
    </source>
</evidence>
<protein>
    <recommendedName>
        <fullName evidence="7">OmpA-like domain-containing protein</fullName>
    </recommendedName>
</protein>
<dbReference type="CDD" id="cd07185">
    <property type="entry name" value="OmpA_C-like"/>
    <property type="match status" value="1"/>
</dbReference>
<dbReference type="Pfam" id="PF00691">
    <property type="entry name" value="OmpA"/>
    <property type="match status" value="1"/>
</dbReference>
<reference evidence="8 9" key="1">
    <citation type="submission" date="2016-12" db="EMBL/GenBank/DDBJ databases">
        <title>Thioflexothrix psekupsii D3 genome sequencing and assembly.</title>
        <authorList>
            <person name="Fomenkov A."/>
            <person name="Vincze T."/>
            <person name="Grabovich M."/>
            <person name="Anton B.P."/>
            <person name="Dubinina G."/>
            <person name="Orlova M."/>
            <person name="Belousova E."/>
            <person name="Roberts R.J."/>
        </authorList>
    </citation>
    <scope>NUCLEOTIDE SEQUENCE [LARGE SCALE GENOMIC DNA]</scope>
    <source>
        <strain evidence="8">D3</strain>
    </source>
</reference>
<evidence type="ECO:0000313" key="8">
    <source>
        <dbReference type="EMBL" id="OUD14596.1"/>
    </source>
</evidence>
<dbReference type="SUPFAM" id="SSF103088">
    <property type="entry name" value="OmpA-like"/>
    <property type="match status" value="1"/>
</dbReference>
<evidence type="ECO:0000256" key="6">
    <source>
        <dbReference type="SAM" id="Phobius"/>
    </source>
</evidence>
<evidence type="ECO:0000256" key="3">
    <source>
        <dbReference type="ARBA" id="ARBA00023237"/>
    </source>
</evidence>
<dbReference type="Gene3D" id="3.30.1330.60">
    <property type="entry name" value="OmpA-like domain"/>
    <property type="match status" value="1"/>
</dbReference>
<evidence type="ECO:0000256" key="5">
    <source>
        <dbReference type="SAM" id="MobiDB-lite"/>
    </source>
</evidence>
<feature type="domain" description="OmpA-like" evidence="7">
    <location>
        <begin position="253"/>
        <end position="370"/>
    </location>
</feature>
<dbReference type="RefSeq" id="WP_086488374.1">
    <property type="nucleotide sequence ID" value="NZ_MSLT01000012.1"/>
</dbReference>
<dbReference type="GO" id="GO:0009279">
    <property type="term" value="C:cell outer membrane"/>
    <property type="evidence" value="ECO:0007669"/>
    <property type="project" value="UniProtKB-SubCell"/>
</dbReference>
<gene>
    <name evidence="8" type="ORF">TPSD3_09950</name>
</gene>
<feature type="compositionally biased region" description="Polar residues" evidence="5">
    <location>
        <begin position="146"/>
        <end position="166"/>
    </location>
</feature>
<accession>A0A251X9B5</accession>
<feature type="compositionally biased region" description="Pro residues" evidence="5">
    <location>
        <begin position="93"/>
        <end position="102"/>
    </location>
</feature>
<keyword evidence="9" id="KW-1185">Reference proteome</keyword>
<dbReference type="PRINTS" id="PR01021">
    <property type="entry name" value="OMPADOMAIN"/>
</dbReference>
<organism evidence="8 9">
    <name type="scientific">Thioflexithrix psekupsensis</name>
    <dbReference type="NCBI Taxonomy" id="1570016"/>
    <lineage>
        <taxon>Bacteria</taxon>
        <taxon>Pseudomonadati</taxon>
        <taxon>Pseudomonadota</taxon>
        <taxon>Gammaproteobacteria</taxon>
        <taxon>Thiotrichales</taxon>
        <taxon>Thioflexithrix</taxon>
    </lineage>
</organism>
<feature type="region of interest" description="Disordered" evidence="5">
    <location>
        <begin position="48"/>
        <end position="103"/>
    </location>
</feature>
<dbReference type="PROSITE" id="PS51123">
    <property type="entry name" value="OMPA_2"/>
    <property type="match status" value="1"/>
</dbReference>
<dbReference type="AlphaFoldDB" id="A0A251X9B5"/>
<dbReference type="Proteomes" id="UP000194798">
    <property type="component" value="Unassembled WGS sequence"/>
</dbReference>
<name>A0A251X9B5_9GAMM</name>
<keyword evidence="2 4" id="KW-0472">Membrane</keyword>
<evidence type="ECO:0000259" key="7">
    <source>
        <dbReference type="PROSITE" id="PS51123"/>
    </source>
</evidence>
<dbReference type="InterPro" id="IPR050330">
    <property type="entry name" value="Bact_OuterMem_StrucFunc"/>
</dbReference>
<keyword evidence="3" id="KW-0998">Cell outer membrane</keyword>
<comment type="caution">
    <text evidence="8">The sequence shown here is derived from an EMBL/GenBank/DDBJ whole genome shotgun (WGS) entry which is preliminary data.</text>
</comment>
<feature type="compositionally biased region" description="Pro residues" evidence="5">
    <location>
        <begin position="61"/>
        <end position="71"/>
    </location>
</feature>
<keyword evidence="6" id="KW-1133">Transmembrane helix</keyword>
<dbReference type="EMBL" id="MSLT01000012">
    <property type="protein sequence ID" value="OUD14596.1"/>
    <property type="molecule type" value="Genomic_DNA"/>
</dbReference>
<keyword evidence="6" id="KW-0812">Transmembrane</keyword>
<evidence type="ECO:0000313" key="9">
    <source>
        <dbReference type="Proteomes" id="UP000194798"/>
    </source>
</evidence>
<comment type="subcellular location">
    <subcellularLocation>
        <location evidence="1">Cell outer membrane</location>
    </subcellularLocation>
</comment>